<name>A0A1M5YKM5_9BURK</name>
<dbReference type="Gene3D" id="1.10.10.730">
    <property type="entry name" value="KorB DNA-binding domain"/>
    <property type="match status" value="1"/>
</dbReference>
<dbReference type="OrthoDB" id="9796891at2"/>
<sequence>MNYANRLAAKQSAGLDLAGLGDLAAMLNAPVSPSSKPQMFDLDRIREGRNQRSEDNPGFSKESIAELAQSMTGGRGIKVPLSLRPDPDAPGYYIINHGHRRYRGAKVAGLKQVPGFIDEHFDKYDQLIENIQREGHTAREIADFIGSELADGKTLTQVAQLLGKSKAFVSQHMKLLNLPDPVADAFFSGRVQDITLVNELARAHKENPRLVEQTLAEAGDSLAAKQVTRETVKALRKQAVKRAGKSGKPAKGGDVRRMENALSDRLATTVSISERQKGKRVQLIVFAQNWEHFNDLLVRLGFGELVDGSV</sequence>
<keyword evidence="4" id="KW-1185">Reference proteome</keyword>
<dbReference type="Proteomes" id="UP000184226">
    <property type="component" value="Unassembled WGS sequence"/>
</dbReference>
<dbReference type="SUPFAM" id="SSF109709">
    <property type="entry name" value="KorB DNA-binding domain-like"/>
    <property type="match status" value="1"/>
</dbReference>
<proteinExistence type="inferred from homology"/>
<evidence type="ECO:0000259" key="2">
    <source>
        <dbReference type="SMART" id="SM00470"/>
    </source>
</evidence>
<evidence type="ECO:0000313" key="3">
    <source>
        <dbReference type="EMBL" id="SHI12438.1"/>
    </source>
</evidence>
<evidence type="ECO:0000256" key="1">
    <source>
        <dbReference type="ARBA" id="ARBA00006295"/>
    </source>
</evidence>
<dbReference type="InterPro" id="IPR036086">
    <property type="entry name" value="ParB/Sulfiredoxin_sf"/>
</dbReference>
<dbReference type="InterPro" id="IPR003115">
    <property type="entry name" value="ParB_N"/>
</dbReference>
<dbReference type="RefSeq" id="WP_073105045.1">
    <property type="nucleotide sequence ID" value="NZ_FQXE01000009.1"/>
</dbReference>
<dbReference type="Pfam" id="PF02195">
    <property type="entry name" value="ParB_N"/>
    <property type="match status" value="1"/>
</dbReference>
<feature type="domain" description="ParB-like N-terminal" evidence="2">
    <location>
        <begin position="38"/>
        <end position="131"/>
    </location>
</feature>
<dbReference type="PANTHER" id="PTHR33375">
    <property type="entry name" value="CHROMOSOME-PARTITIONING PROTEIN PARB-RELATED"/>
    <property type="match status" value="1"/>
</dbReference>
<dbReference type="NCBIfam" id="TIGR00180">
    <property type="entry name" value="parB_part"/>
    <property type="match status" value="1"/>
</dbReference>
<dbReference type="InterPro" id="IPR013741">
    <property type="entry name" value="KorB_domain"/>
</dbReference>
<dbReference type="STRING" id="658167.SAMN04488135_109178"/>
<reference evidence="3 4" key="1">
    <citation type="submission" date="2016-11" db="EMBL/GenBank/DDBJ databases">
        <authorList>
            <person name="Jaros S."/>
            <person name="Januszkiewicz K."/>
            <person name="Wedrychowicz H."/>
        </authorList>
    </citation>
    <scope>NUCLEOTIDE SEQUENCE [LARGE SCALE GENOMIC DNA]</scope>
    <source>
        <strain evidence="3 4">CGMCC 1.10190</strain>
    </source>
</reference>
<dbReference type="Pfam" id="PF08535">
    <property type="entry name" value="KorB"/>
    <property type="match status" value="1"/>
</dbReference>
<dbReference type="AlphaFoldDB" id="A0A1M5YKM5"/>
<dbReference type="GO" id="GO:0005694">
    <property type="term" value="C:chromosome"/>
    <property type="evidence" value="ECO:0007669"/>
    <property type="project" value="TreeGrafter"/>
</dbReference>
<dbReference type="Gene3D" id="3.90.1530.30">
    <property type="match status" value="1"/>
</dbReference>
<dbReference type="SMART" id="SM00470">
    <property type="entry name" value="ParB"/>
    <property type="match status" value="1"/>
</dbReference>
<dbReference type="SUPFAM" id="SSF110849">
    <property type="entry name" value="ParB/Sulfiredoxin"/>
    <property type="match status" value="1"/>
</dbReference>
<protein>
    <submittedName>
        <fullName evidence="3">Chromosome partitioning protein, ParB family</fullName>
    </submittedName>
</protein>
<dbReference type="Gene3D" id="6.10.250.140">
    <property type="match status" value="1"/>
</dbReference>
<dbReference type="GO" id="GO:0007059">
    <property type="term" value="P:chromosome segregation"/>
    <property type="evidence" value="ECO:0007669"/>
    <property type="project" value="TreeGrafter"/>
</dbReference>
<dbReference type="InterPro" id="IPR004437">
    <property type="entry name" value="ParB/RepB/Spo0J"/>
</dbReference>
<dbReference type="InterPro" id="IPR050336">
    <property type="entry name" value="Chromosome_partition/occlusion"/>
</dbReference>
<evidence type="ECO:0000313" key="4">
    <source>
        <dbReference type="Proteomes" id="UP000184226"/>
    </source>
</evidence>
<dbReference type="InterPro" id="IPR042075">
    <property type="entry name" value="KorB_DNA-db"/>
</dbReference>
<comment type="similarity">
    <text evidence="1">Belongs to the ParB family.</text>
</comment>
<accession>A0A1M5YKM5</accession>
<dbReference type="GO" id="GO:0003677">
    <property type="term" value="F:DNA binding"/>
    <property type="evidence" value="ECO:0007669"/>
    <property type="project" value="InterPro"/>
</dbReference>
<organism evidence="3 4">
    <name type="scientific">Pollutimonas bauzanensis</name>
    <dbReference type="NCBI Taxonomy" id="658167"/>
    <lineage>
        <taxon>Bacteria</taxon>
        <taxon>Pseudomonadati</taxon>
        <taxon>Pseudomonadota</taxon>
        <taxon>Betaproteobacteria</taxon>
        <taxon>Burkholderiales</taxon>
        <taxon>Alcaligenaceae</taxon>
        <taxon>Pollutimonas</taxon>
    </lineage>
</organism>
<gene>
    <name evidence="3" type="ORF">SAMN04488135_109178</name>
</gene>
<dbReference type="CDD" id="cd16398">
    <property type="entry name" value="KorB_N_like"/>
    <property type="match status" value="1"/>
</dbReference>
<dbReference type="EMBL" id="FQXE01000009">
    <property type="protein sequence ID" value="SHI12438.1"/>
    <property type="molecule type" value="Genomic_DNA"/>
</dbReference>
<dbReference type="PANTHER" id="PTHR33375:SF1">
    <property type="entry name" value="CHROMOSOME-PARTITIONING PROTEIN PARB-RELATED"/>
    <property type="match status" value="1"/>
</dbReference>